<feature type="transmembrane region" description="Helical" evidence="1">
    <location>
        <begin position="203"/>
        <end position="226"/>
    </location>
</feature>
<feature type="transmembrane region" description="Helical" evidence="1">
    <location>
        <begin position="238"/>
        <end position="255"/>
    </location>
</feature>
<keyword evidence="3" id="KW-1185">Reference proteome</keyword>
<comment type="caution">
    <text evidence="2">The sequence shown here is derived from an EMBL/GenBank/DDBJ whole genome shotgun (WGS) entry which is preliminary data.</text>
</comment>
<dbReference type="Proteomes" id="UP001302949">
    <property type="component" value="Unassembled WGS sequence"/>
</dbReference>
<keyword evidence="1" id="KW-0472">Membrane</keyword>
<evidence type="ECO:0000313" key="3">
    <source>
        <dbReference type="Proteomes" id="UP001302949"/>
    </source>
</evidence>
<reference evidence="2 3" key="1">
    <citation type="submission" date="2023-12" db="EMBL/GenBank/DDBJ databases">
        <title>Novel species of the genus Arcicella isolated from rivers.</title>
        <authorList>
            <person name="Lu H."/>
        </authorList>
    </citation>
    <scope>NUCLEOTIDE SEQUENCE [LARGE SCALE GENOMIC DNA]</scope>
    <source>
        <strain evidence="2 3">KCTC 23307</strain>
    </source>
</reference>
<dbReference type="InterPro" id="IPR023298">
    <property type="entry name" value="ATPase_P-typ_TM_dom_sf"/>
</dbReference>
<dbReference type="PANTHER" id="PTHR43471">
    <property type="entry name" value="ABC TRANSPORTER PERMEASE"/>
    <property type="match status" value="1"/>
</dbReference>
<feature type="transmembrane region" description="Helical" evidence="1">
    <location>
        <begin position="422"/>
        <end position="443"/>
    </location>
</feature>
<name>A0ABU5QCH0_9BACT</name>
<dbReference type="Pfam" id="PF12040">
    <property type="entry name" value="DUF3526"/>
    <property type="match status" value="1"/>
</dbReference>
<dbReference type="SUPFAM" id="SSF81665">
    <property type="entry name" value="Calcium ATPase, transmembrane domain M"/>
    <property type="match status" value="1"/>
</dbReference>
<dbReference type="RefSeq" id="WP_323297704.1">
    <property type="nucleotide sequence ID" value="NZ_JAYFUM010000018.1"/>
</dbReference>
<sequence>MIVLAFKNFIRSNSVKIGLSFLLIAGIVSLFVGKQFIEKQEQNITETAAYQKEYIARNVHHHQDEIGLLLYYLKFAFVNETLPINGLSIGQRDVNSSIQSLTIRGLEAQKYDADLNNPTNLLLGNIDFSFVLIFLFPLIIIAFTYNIISEEKESGTWRIVAIQSKNLFLYVLRLFFIRFFGVILVLFFILLLSVFFLKIPLESIFFSFIGISLLYILCWFGICFWVASLQKSSNANAVILLSIWIVLIIILPASLNNYLVNKYPVPEALSTTLKQRKGYHEKWDTDKAETMSRFYTHYPQFKQFPLPDKEFSWLWYYAMQQIGDDEAATQATAFKEKLNQRNRVSNSIAQFIPTIHTQIQLNEIAQSGLSNHLQFLEETGKFHEKMRLYFYPKIFGEVPVNSENWEKFKVETFKNPHESGGLQSYLSLVIFILLFGALGWVNFKKSIYQV</sequence>
<dbReference type="InterPro" id="IPR021913">
    <property type="entry name" value="DUF3526"/>
</dbReference>
<feature type="transmembrane region" description="Helical" evidence="1">
    <location>
        <begin position="128"/>
        <end position="148"/>
    </location>
</feature>
<keyword evidence="1" id="KW-1133">Transmembrane helix</keyword>
<keyword evidence="1" id="KW-0812">Transmembrane</keyword>
<protein>
    <submittedName>
        <fullName evidence="2">DUF3526 domain-containing protein</fullName>
    </submittedName>
</protein>
<organism evidence="2 3">
    <name type="scientific">Arcicella rigui</name>
    <dbReference type="NCBI Taxonomy" id="797020"/>
    <lineage>
        <taxon>Bacteria</taxon>
        <taxon>Pseudomonadati</taxon>
        <taxon>Bacteroidota</taxon>
        <taxon>Cytophagia</taxon>
        <taxon>Cytophagales</taxon>
        <taxon>Flectobacillaceae</taxon>
        <taxon>Arcicella</taxon>
    </lineage>
</organism>
<feature type="transmembrane region" description="Helical" evidence="1">
    <location>
        <begin position="168"/>
        <end position="197"/>
    </location>
</feature>
<gene>
    <name evidence="2" type="ORF">VB248_15465</name>
</gene>
<evidence type="ECO:0000256" key="1">
    <source>
        <dbReference type="SAM" id="Phobius"/>
    </source>
</evidence>
<dbReference type="EMBL" id="JAYFUM010000018">
    <property type="protein sequence ID" value="MEA5140549.1"/>
    <property type="molecule type" value="Genomic_DNA"/>
</dbReference>
<accession>A0ABU5QCH0</accession>
<evidence type="ECO:0000313" key="2">
    <source>
        <dbReference type="EMBL" id="MEA5140549.1"/>
    </source>
</evidence>
<feature type="transmembrane region" description="Helical" evidence="1">
    <location>
        <begin position="17"/>
        <end position="37"/>
    </location>
</feature>
<proteinExistence type="predicted"/>